<proteinExistence type="inferred from homology"/>
<keyword evidence="6 7" id="KW-0472">Membrane</keyword>
<dbReference type="CDD" id="cd07018">
    <property type="entry name" value="S49_SppA_67K_type"/>
    <property type="match status" value="1"/>
</dbReference>
<evidence type="ECO:0000313" key="10">
    <source>
        <dbReference type="Proteomes" id="UP001595616"/>
    </source>
</evidence>
<dbReference type="PRINTS" id="PR00127">
    <property type="entry name" value="CLPPROTEASEP"/>
</dbReference>
<dbReference type="InterPro" id="IPR047217">
    <property type="entry name" value="S49_SppA_67K_type_N"/>
</dbReference>
<dbReference type="InterPro" id="IPR002142">
    <property type="entry name" value="Peptidase_S49"/>
</dbReference>
<accession>A0ABV7YXC4</accession>
<dbReference type="Gene3D" id="3.90.226.10">
    <property type="entry name" value="2-enoyl-CoA Hydratase, Chain A, domain 1"/>
    <property type="match status" value="3"/>
</dbReference>
<dbReference type="InterPro" id="IPR047272">
    <property type="entry name" value="S49_SppA_C"/>
</dbReference>
<keyword evidence="7" id="KW-1133">Transmembrane helix</keyword>
<dbReference type="CDD" id="cd07023">
    <property type="entry name" value="S49_Sppa_N_C"/>
    <property type="match status" value="1"/>
</dbReference>
<dbReference type="PIRSF" id="PIRSF001217">
    <property type="entry name" value="Protease_4_SppA"/>
    <property type="match status" value="1"/>
</dbReference>
<evidence type="ECO:0000256" key="2">
    <source>
        <dbReference type="ARBA" id="ARBA00008683"/>
    </source>
</evidence>
<dbReference type="GO" id="GO:0016787">
    <property type="term" value="F:hydrolase activity"/>
    <property type="evidence" value="ECO:0007669"/>
    <property type="project" value="UniProtKB-KW"/>
</dbReference>
<keyword evidence="3" id="KW-0645">Protease</keyword>
<dbReference type="RefSeq" id="WP_379837370.1">
    <property type="nucleotide sequence ID" value="NZ_JBHRYQ010000001.1"/>
</dbReference>
<name>A0ABV7YXC4_9BACT</name>
<dbReference type="Gene3D" id="6.20.330.10">
    <property type="match status" value="1"/>
</dbReference>
<gene>
    <name evidence="9" type="primary">sppA</name>
    <name evidence="9" type="ORF">ACFOOI_09460</name>
</gene>
<keyword evidence="7" id="KW-0812">Transmembrane</keyword>
<dbReference type="EMBL" id="JBHRYQ010000001">
    <property type="protein sequence ID" value="MFC3810878.1"/>
    <property type="molecule type" value="Genomic_DNA"/>
</dbReference>
<dbReference type="NCBIfam" id="TIGR00705">
    <property type="entry name" value="SppA_67K"/>
    <property type="match status" value="1"/>
</dbReference>
<comment type="similarity">
    <text evidence="2">Belongs to the peptidase S49 family.</text>
</comment>
<keyword evidence="4 9" id="KW-0378">Hydrolase</keyword>
<evidence type="ECO:0000256" key="7">
    <source>
        <dbReference type="SAM" id="Phobius"/>
    </source>
</evidence>
<feature type="transmembrane region" description="Helical" evidence="7">
    <location>
        <begin position="7"/>
        <end position="33"/>
    </location>
</feature>
<dbReference type="PANTHER" id="PTHR33209">
    <property type="entry name" value="PROTEASE 4"/>
    <property type="match status" value="1"/>
</dbReference>
<evidence type="ECO:0000259" key="8">
    <source>
        <dbReference type="Pfam" id="PF01343"/>
    </source>
</evidence>
<dbReference type="InterPro" id="IPR004635">
    <property type="entry name" value="Pept_S49_SppA"/>
</dbReference>
<dbReference type="PANTHER" id="PTHR33209:SF1">
    <property type="entry name" value="PEPTIDASE S49 DOMAIN-CONTAINING PROTEIN"/>
    <property type="match status" value="1"/>
</dbReference>
<feature type="domain" description="Peptidase S49" evidence="8">
    <location>
        <begin position="122"/>
        <end position="275"/>
    </location>
</feature>
<dbReference type="Proteomes" id="UP001595616">
    <property type="component" value="Unassembled WGS sequence"/>
</dbReference>
<dbReference type="InterPro" id="IPR001907">
    <property type="entry name" value="ClpP"/>
</dbReference>
<comment type="caution">
    <text evidence="9">The sequence shown here is derived from an EMBL/GenBank/DDBJ whole genome shotgun (WGS) entry which is preliminary data.</text>
</comment>
<keyword evidence="10" id="KW-1185">Reference proteome</keyword>
<dbReference type="NCBIfam" id="TIGR00706">
    <property type="entry name" value="SppA_dom"/>
    <property type="match status" value="1"/>
</dbReference>
<dbReference type="InterPro" id="IPR004634">
    <property type="entry name" value="Pept_S49_pIV"/>
</dbReference>
<evidence type="ECO:0000256" key="4">
    <source>
        <dbReference type="ARBA" id="ARBA00022801"/>
    </source>
</evidence>
<dbReference type="Pfam" id="PF01343">
    <property type="entry name" value="Peptidase_S49"/>
    <property type="match status" value="2"/>
</dbReference>
<reference evidence="10" key="1">
    <citation type="journal article" date="2019" name="Int. J. Syst. Evol. Microbiol.">
        <title>The Global Catalogue of Microorganisms (GCM) 10K type strain sequencing project: providing services to taxonomists for standard genome sequencing and annotation.</title>
        <authorList>
            <consortium name="The Broad Institute Genomics Platform"/>
            <consortium name="The Broad Institute Genome Sequencing Center for Infectious Disease"/>
            <person name="Wu L."/>
            <person name="Ma J."/>
        </authorList>
    </citation>
    <scope>NUCLEOTIDE SEQUENCE [LARGE SCALE GENOMIC DNA]</scope>
    <source>
        <strain evidence="10">CECT 7956</strain>
    </source>
</reference>
<evidence type="ECO:0000256" key="3">
    <source>
        <dbReference type="ARBA" id="ARBA00022670"/>
    </source>
</evidence>
<evidence type="ECO:0000256" key="5">
    <source>
        <dbReference type="ARBA" id="ARBA00022825"/>
    </source>
</evidence>
<evidence type="ECO:0000256" key="1">
    <source>
        <dbReference type="ARBA" id="ARBA00004370"/>
    </source>
</evidence>
<dbReference type="SUPFAM" id="SSF52096">
    <property type="entry name" value="ClpP/crotonase"/>
    <property type="match status" value="2"/>
</dbReference>
<organism evidence="9 10">
    <name type="scientific">Lacihabitans lacunae</name>
    <dbReference type="NCBI Taxonomy" id="1028214"/>
    <lineage>
        <taxon>Bacteria</taxon>
        <taxon>Pseudomonadati</taxon>
        <taxon>Bacteroidota</taxon>
        <taxon>Cytophagia</taxon>
        <taxon>Cytophagales</taxon>
        <taxon>Leadbetterellaceae</taxon>
        <taxon>Lacihabitans</taxon>
    </lineage>
</organism>
<sequence>MLQFLKYVLATIIGMFLFFVVSVLILAGIGSMLSSGSDTTTVDANSVLKIDLNSTITETSTKDDPFTELLGNSDPKIGLTQIKEAIANAALDPNIKGISIKLENPMAGFAALEEVRSALIDFKKSGKFVNTYAEIMTEKAIYLASVADKSYINPAGGIEFNGLDSEVTFLKGMFDKLGVKPVIFRVGEFKSAVEPYFLKQMSPESKMQVSSYLNSIADRIYGQIAESKKMTRAEIDVILNKALIQSPADAVKYKILTNVGYEDEYEASIKKELGVKDSGKISYVKLGAYAKAKKFVKEGSRDNRIAVIVAEGEIFSGEGENGSIGSESFLKEIRKARKDKKIKAIVLRINSPGGSALASDVMWREIELTKKVKPVIASMGNVAASGGYYMAMGCDTIVAQPSTITGSIGIFGMLFNAQDLLNNKLGLTFDGVKTHEFADSPALTREMSDAEKMMIQNMVNRGYETFTSKAAMGRHMPIDKLKAIAGGRVWTGAQAKENGLVDVLGGIDDAIAIAAKKVKLKAGDYQVKYYPYPKSDFEQIMSKINKSQEDAKVKEYLGVFAPLATEIKNLQRMDKLQAKLPYSFEIK</sequence>
<evidence type="ECO:0000313" key="9">
    <source>
        <dbReference type="EMBL" id="MFC3810878.1"/>
    </source>
</evidence>
<dbReference type="InterPro" id="IPR029045">
    <property type="entry name" value="ClpP/crotonase-like_dom_sf"/>
</dbReference>
<protein>
    <submittedName>
        <fullName evidence="9">Signal peptide peptidase SppA</fullName>
        <ecNumber evidence="9">3.4.21.-</ecNumber>
    </submittedName>
</protein>
<dbReference type="EC" id="3.4.21.-" evidence="9"/>
<keyword evidence="5" id="KW-0720">Serine protease</keyword>
<comment type="subcellular location">
    <subcellularLocation>
        <location evidence="1">Membrane</location>
    </subcellularLocation>
</comment>
<feature type="domain" description="Peptidase S49" evidence="8">
    <location>
        <begin position="369"/>
        <end position="521"/>
    </location>
</feature>
<evidence type="ECO:0000256" key="6">
    <source>
        <dbReference type="ARBA" id="ARBA00023136"/>
    </source>
</evidence>